<gene>
    <name evidence="1" type="ORF">MNBD_DELTA01-1403</name>
</gene>
<evidence type="ECO:0000313" key="1">
    <source>
        <dbReference type="EMBL" id="VAV83396.1"/>
    </source>
</evidence>
<sequence length="92" mass="9229">MKPGKAAGRAPCGLIRNCGLGPATTPICAAVGVGVGADGKIKITSIDNGAEKKPGIPTLSLSAIKRDIQVKHLTGGRAREAANIQSLLAFAP</sequence>
<organism evidence="1">
    <name type="scientific">hydrothermal vent metagenome</name>
    <dbReference type="NCBI Taxonomy" id="652676"/>
    <lineage>
        <taxon>unclassified sequences</taxon>
        <taxon>metagenomes</taxon>
        <taxon>ecological metagenomes</taxon>
    </lineage>
</organism>
<dbReference type="AlphaFoldDB" id="A0A3B0R2N6"/>
<proteinExistence type="predicted"/>
<protein>
    <submittedName>
        <fullName evidence="1">Uncharacterized protein</fullName>
    </submittedName>
</protein>
<reference evidence="1" key="1">
    <citation type="submission" date="2018-06" db="EMBL/GenBank/DDBJ databases">
        <authorList>
            <person name="Zhirakovskaya E."/>
        </authorList>
    </citation>
    <scope>NUCLEOTIDE SEQUENCE</scope>
</reference>
<dbReference type="EMBL" id="UOEA01000038">
    <property type="protein sequence ID" value="VAV83396.1"/>
    <property type="molecule type" value="Genomic_DNA"/>
</dbReference>
<accession>A0A3B0R2N6</accession>
<name>A0A3B0R2N6_9ZZZZ</name>